<proteinExistence type="predicted"/>
<feature type="signal peptide" evidence="3">
    <location>
        <begin position="1"/>
        <end position="24"/>
    </location>
</feature>
<evidence type="ECO:0000313" key="5">
    <source>
        <dbReference type="Proteomes" id="UP000235672"/>
    </source>
</evidence>
<keyword evidence="2" id="KW-0812">Transmembrane</keyword>
<dbReference type="OrthoDB" id="5421290at2759"/>
<keyword evidence="2" id="KW-0472">Membrane</keyword>
<dbReference type="EMBL" id="KZ613517">
    <property type="protein sequence ID" value="PMD14961.1"/>
    <property type="molecule type" value="Genomic_DNA"/>
</dbReference>
<reference evidence="4 5" key="1">
    <citation type="submission" date="2016-05" db="EMBL/GenBank/DDBJ databases">
        <title>A degradative enzymes factory behind the ericoid mycorrhizal symbiosis.</title>
        <authorList>
            <consortium name="DOE Joint Genome Institute"/>
            <person name="Martino E."/>
            <person name="Morin E."/>
            <person name="Grelet G."/>
            <person name="Kuo A."/>
            <person name="Kohler A."/>
            <person name="Daghino S."/>
            <person name="Barry K."/>
            <person name="Choi C."/>
            <person name="Cichocki N."/>
            <person name="Clum A."/>
            <person name="Copeland A."/>
            <person name="Hainaut M."/>
            <person name="Haridas S."/>
            <person name="Labutti K."/>
            <person name="Lindquist E."/>
            <person name="Lipzen A."/>
            <person name="Khouja H.-R."/>
            <person name="Murat C."/>
            <person name="Ohm R."/>
            <person name="Olson A."/>
            <person name="Spatafora J."/>
            <person name="Veneault-Fourrey C."/>
            <person name="Henrissat B."/>
            <person name="Grigoriev I."/>
            <person name="Martin F."/>
            <person name="Perotto S."/>
        </authorList>
    </citation>
    <scope>NUCLEOTIDE SEQUENCE [LARGE SCALE GENOMIC DNA]</scope>
    <source>
        <strain evidence="4 5">UAMH 7357</strain>
    </source>
</reference>
<evidence type="ECO:0000256" key="3">
    <source>
        <dbReference type="SAM" id="SignalP"/>
    </source>
</evidence>
<keyword evidence="3" id="KW-0732">Signal</keyword>
<protein>
    <recommendedName>
        <fullName evidence="6">Extracellular membrane protein CFEM domain-containing protein</fullName>
    </recommendedName>
</protein>
<evidence type="ECO:0008006" key="6">
    <source>
        <dbReference type="Google" id="ProtNLM"/>
    </source>
</evidence>
<dbReference type="STRING" id="1745343.A0A2J6PLP5"/>
<evidence type="ECO:0000256" key="1">
    <source>
        <dbReference type="SAM" id="MobiDB-lite"/>
    </source>
</evidence>
<accession>A0A2J6PLP5</accession>
<feature type="region of interest" description="Disordered" evidence="1">
    <location>
        <begin position="113"/>
        <end position="145"/>
    </location>
</feature>
<gene>
    <name evidence="4" type="ORF">NA56DRAFT_710414</name>
</gene>
<dbReference type="Proteomes" id="UP000235672">
    <property type="component" value="Unassembled WGS sequence"/>
</dbReference>
<organism evidence="4 5">
    <name type="scientific">Hyaloscypha hepaticicola</name>
    <dbReference type="NCBI Taxonomy" id="2082293"/>
    <lineage>
        <taxon>Eukaryota</taxon>
        <taxon>Fungi</taxon>
        <taxon>Dikarya</taxon>
        <taxon>Ascomycota</taxon>
        <taxon>Pezizomycotina</taxon>
        <taxon>Leotiomycetes</taxon>
        <taxon>Helotiales</taxon>
        <taxon>Hyaloscyphaceae</taxon>
        <taxon>Hyaloscypha</taxon>
    </lineage>
</organism>
<feature type="compositionally biased region" description="Polar residues" evidence="1">
    <location>
        <begin position="113"/>
        <end position="130"/>
    </location>
</feature>
<sequence length="183" mass="19243">MYFHRHRLITGLYELLFCLSFTRARDTLPQTIFSLPVFSSQKPCAQACFTSGPIAGCFQDMVGDALGCVNDNAGCTVGDSSIDISSAGSIYIDYCSSQGFPINVPAFTTDNPQATTTVASPSLQQTSPTNSGDSSAAPVPSSSPTTDPNAIAIGVGLGVGIPAIIEAILAWWFPCGHRRSTLR</sequence>
<dbReference type="AlphaFoldDB" id="A0A2J6PLP5"/>
<evidence type="ECO:0000313" key="4">
    <source>
        <dbReference type="EMBL" id="PMD14961.1"/>
    </source>
</evidence>
<keyword evidence="5" id="KW-1185">Reference proteome</keyword>
<feature type="chain" id="PRO_5014357341" description="Extracellular membrane protein CFEM domain-containing protein" evidence="3">
    <location>
        <begin position="25"/>
        <end position="183"/>
    </location>
</feature>
<name>A0A2J6PLP5_9HELO</name>
<keyword evidence="2" id="KW-1133">Transmembrane helix</keyword>
<feature type="compositionally biased region" description="Low complexity" evidence="1">
    <location>
        <begin position="131"/>
        <end position="145"/>
    </location>
</feature>
<feature type="transmembrane region" description="Helical" evidence="2">
    <location>
        <begin position="150"/>
        <end position="173"/>
    </location>
</feature>
<evidence type="ECO:0000256" key="2">
    <source>
        <dbReference type="SAM" id="Phobius"/>
    </source>
</evidence>